<evidence type="ECO:0000256" key="6">
    <source>
        <dbReference type="PROSITE-ProRule" id="PRU00050"/>
    </source>
</evidence>
<dbReference type="InterPro" id="IPR000673">
    <property type="entry name" value="Sig_transdc_resp-reg_Me-estase"/>
</dbReference>
<comment type="catalytic activity">
    <reaction evidence="5">
        <text>L-glutaminyl-[protein] + H2O = L-glutamyl-[protein] + NH4(+)</text>
        <dbReference type="Rhea" id="RHEA:16441"/>
        <dbReference type="Rhea" id="RHEA-COMP:10207"/>
        <dbReference type="Rhea" id="RHEA-COMP:10208"/>
        <dbReference type="ChEBI" id="CHEBI:15377"/>
        <dbReference type="ChEBI" id="CHEBI:28938"/>
        <dbReference type="ChEBI" id="CHEBI:29973"/>
        <dbReference type="ChEBI" id="CHEBI:30011"/>
        <dbReference type="EC" id="3.5.1.44"/>
    </reaction>
</comment>
<keyword evidence="2 5" id="KW-0145">Chemotaxis</keyword>
<dbReference type="PANTHER" id="PTHR42872">
    <property type="entry name" value="PROTEIN-GLUTAMATE METHYLESTERASE/PROTEIN-GLUTAMINE GLUTAMINASE"/>
    <property type="match status" value="1"/>
</dbReference>
<comment type="subcellular location">
    <subcellularLocation>
        <location evidence="5">Cytoplasm</location>
    </subcellularLocation>
</comment>
<protein>
    <recommendedName>
        <fullName evidence="5">Protein-glutamate methylesterase/protein-glutamine glutaminase</fullName>
        <ecNumber evidence="5">3.1.1.61</ecNumber>
        <ecNumber evidence="5">3.5.1.44</ecNumber>
    </recommendedName>
</protein>
<organism evidence="10 11">
    <name type="scientific">Sphingomonas kyungheensis</name>
    <dbReference type="NCBI Taxonomy" id="1069987"/>
    <lineage>
        <taxon>Bacteria</taxon>
        <taxon>Pseudomonadati</taxon>
        <taxon>Pseudomonadota</taxon>
        <taxon>Alphaproteobacteria</taxon>
        <taxon>Sphingomonadales</taxon>
        <taxon>Sphingomonadaceae</taxon>
        <taxon>Sphingomonas</taxon>
    </lineage>
</organism>
<evidence type="ECO:0000313" key="11">
    <source>
        <dbReference type="Proteomes" id="UP001367771"/>
    </source>
</evidence>
<comment type="catalytic activity">
    <reaction evidence="4 5">
        <text>[protein]-L-glutamate 5-O-methyl ester + H2O = L-glutamyl-[protein] + methanol + H(+)</text>
        <dbReference type="Rhea" id="RHEA:23236"/>
        <dbReference type="Rhea" id="RHEA-COMP:10208"/>
        <dbReference type="Rhea" id="RHEA-COMP:10311"/>
        <dbReference type="ChEBI" id="CHEBI:15377"/>
        <dbReference type="ChEBI" id="CHEBI:15378"/>
        <dbReference type="ChEBI" id="CHEBI:17790"/>
        <dbReference type="ChEBI" id="CHEBI:29973"/>
        <dbReference type="ChEBI" id="CHEBI:82795"/>
        <dbReference type="EC" id="3.1.1.61"/>
    </reaction>
</comment>
<evidence type="ECO:0000256" key="2">
    <source>
        <dbReference type="ARBA" id="ARBA00022500"/>
    </source>
</evidence>
<dbReference type="SMART" id="SM00448">
    <property type="entry name" value="REC"/>
    <property type="match status" value="1"/>
</dbReference>
<dbReference type="InterPro" id="IPR001789">
    <property type="entry name" value="Sig_transdc_resp-reg_receiver"/>
</dbReference>
<dbReference type="PIRSF" id="PIRSF000876">
    <property type="entry name" value="RR_chemtxs_CheB"/>
    <property type="match status" value="1"/>
</dbReference>
<comment type="domain">
    <text evidence="5">Contains a C-terminal catalytic domain, and an N-terminal region which modulates catalytic activity.</text>
</comment>
<dbReference type="EC" id="3.5.1.44" evidence="5"/>
<feature type="domain" description="CheB-type methylesterase" evidence="9">
    <location>
        <begin position="156"/>
        <end position="346"/>
    </location>
</feature>
<evidence type="ECO:0000256" key="1">
    <source>
        <dbReference type="ARBA" id="ARBA00022490"/>
    </source>
</evidence>
<dbReference type="InterPro" id="IPR035909">
    <property type="entry name" value="CheB_C"/>
</dbReference>
<dbReference type="Proteomes" id="UP001367771">
    <property type="component" value="Unassembled WGS sequence"/>
</dbReference>
<gene>
    <name evidence="5" type="primary">cheB</name>
    <name evidence="10" type="ORF">V8201_14525</name>
</gene>
<feature type="active site" evidence="5 6">
    <location>
        <position position="289"/>
    </location>
</feature>
<evidence type="ECO:0000256" key="3">
    <source>
        <dbReference type="ARBA" id="ARBA00022801"/>
    </source>
</evidence>
<dbReference type="SUPFAM" id="SSF52738">
    <property type="entry name" value="Methylesterase CheB, C-terminal domain"/>
    <property type="match status" value="1"/>
</dbReference>
<dbReference type="CDD" id="cd17541">
    <property type="entry name" value="REC_CheB-like"/>
    <property type="match status" value="1"/>
</dbReference>
<keyword evidence="5 7" id="KW-0597">Phosphoprotein</keyword>
<evidence type="ECO:0000259" key="8">
    <source>
        <dbReference type="PROSITE" id="PS50110"/>
    </source>
</evidence>
<comment type="PTM">
    <text evidence="5">Phosphorylated by CheA. Phosphorylation of the N-terminal regulatory domain activates the methylesterase activity.</text>
</comment>
<dbReference type="EMBL" id="JBBBDM010000008">
    <property type="protein sequence ID" value="MEI5688304.1"/>
    <property type="molecule type" value="Genomic_DNA"/>
</dbReference>
<reference evidence="10 11" key="1">
    <citation type="journal article" date="2013" name="Int. J. Syst. Evol. Microbiol.">
        <title>Sphingomonas kyungheensis sp. nov., a bacterium with ginsenoside-converting activity isolated from soil of a ginseng field.</title>
        <authorList>
            <person name="Son H.M."/>
            <person name="Yang J.E."/>
            <person name="Park Y."/>
            <person name="Han C.K."/>
            <person name="Kim S.G."/>
            <person name="Kook M."/>
            <person name="Yi T.H."/>
        </authorList>
    </citation>
    <scope>NUCLEOTIDE SEQUENCE [LARGE SCALE GENOMIC DNA]</scope>
    <source>
        <strain evidence="10 11">LMG 26582</strain>
    </source>
</reference>
<sequence length="346" mass="36996">MIASHARAAPTRVLIVDDSPTMRAMVAHSLSRYDDIEVIGCADGPHTAREMIKALNPDVITLDIEMPDMNGLEFLEKIMRLRPMPVVMLSTLTGRGAEATIRALELGAFDCCEKPKQAFGEDLGDDLAELLRTAARSPRRPRFVSTPARPVVDYEPRPDSLIAIGSSTGGVETLIELLSAFPVRCPPTVIVQHMPETYVPTFAARLDRLSAPQVSVARSGAPLEIGQVYVAPGGTHHLEVTGGKLRRCRLVADEKMSGHRPSVDRLFLSAARWAGPSAVGAILTGMGADGAQGLKKMKEAGAMTIGQDQDSCVVYGMPAAAQQIGAVTVQLPLSRIAARLLSECKA</sequence>
<accession>A0ABU8H5P9</accession>
<feature type="modified residue" description="4-aspartylphosphate" evidence="5 7">
    <location>
        <position position="63"/>
    </location>
</feature>
<comment type="caution">
    <text evidence="10">The sequence shown here is derived from an EMBL/GenBank/DDBJ whole genome shotgun (WGS) entry which is preliminary data.</text>
</comment>
<keyword evidence="3 5" id="KW-0378">Hydrolase</keyword>
<dbReference type="EC" id="3.1.1.61" evidence="5"/>
<dbReference type="HAMAP" id="MF_00099">
    <property type="entry name" value="CheB_chemtxs"/>
    <property type="match status" value="1"/>
</dbReference>
<feature type="domain" description="Response regulatory" evidence="8">
    <location>
        <begin position="12"/>
        <end position="129"/>
    </location>
</feature>
<dbReference type="NCBIfam" id="NF001965">
    <property type="entry name" value="PRK00742.1"/>
    <property type="match status" value="1"/>
</dbReference>
<dbReference type="SUPFAM" id="SSF52172">
    <property type="entry name" value="CheY-like"/>
    <property type="match status" value="1"/>
</dbReference>
<proteinExistence type="inferred from homology"/>
<dbReference type="Gene3D" id="3.40.50.180">
    <property type="entry name" value="Methylesterase CheB, C-terminal domain"/>
    <property type="match status" value="1"/>
</dbReference>
<evidence type="ECO:0000256" key="7">
    <source>
        <dbReference type="PROSITE-ProRule" id="PRU00169"/>
    </source>
</evidence>
<evidence type="ECO:0000259" key="9">
    <source>
        <dbReference type="PROSITE" id="PS50122"/>
    </source>
</evidence>
<name>A0ABU8H5P9_9SPHN</name>
<dbReference type="Gene3D" id="3.40.50.2300">
    <property type="match status" value="1"/>
</dbReference>
<comment type="similarity">
    <text evidence="5">Belongs to the CheB family.</text>
</comment>
<dbReference type="CDD" id="cd16432">
    <property type="entry name" value="CheB_Rec"/>
    <property type="match status" value="1"/>
</dbReference>
<keyword evidence="1 5" id="KW-0963">Cytoplasm</keyword>
<feature type="active site" evidence="5 6">
    <location>
        <position position="193"/>
    </location>
</feature>
<keyword evidence="11" id="KW-1185">Reference proteome</keyword>
<dbReference type="RefSeq" id="WP_037536817.1">
    <property type="nucleotide sequence ID" value="NZ_JBBBDM010000008.1"/>
</dbReference>
<dbReference type="PROSITE" id="PS50122">
    <property type="entry name" value="CHEB"/>
    <property type="match status" value="1"/>
</dbReference>
<dbReference type="PROSITE" id="PS50110">
    <property type="entry name" value="RESPONSE_REGULATORY"/>
    <property type="match status" value="1"/>
</dbReference>
<dbReference type="Pfam" id="PF01339">
    <property type="entry name" value="CheB_methylest"/>
    <property type="match status" value="1"/>
</dbReference>
<feature type="active site" evidence="5 6">
    <location>
        <position position="167"/>
    </location>
</feature>
<comment type="function">
    <text evidence="5">Involved in chemotaxis. Part of a chemotaxis signal transduction system that modulates chemotaxis in response to various stimuli. Catalyzes the demethylation of specific methylglutamate residues introduced into the chemoreceptors (methyl-accepting chemotaxis proteins or MCP) by CheR. Also mediates the irreversible deamidation of specific glutamine residues to glutamic acid.</text>
</comment>
<dbReference type="Pfam" id="PF00072">
    <property type="entry name" value="Response_reg"/>
    <property type="match status" value="1"/>
</dbReference>
<evidence type="ECO:0000313" key="10">
    <source>
        <dbReference type="EMBL" id="MEI5688304.1"/>
    </source>
</evidence>
<evidence type="ECO:0000256" key="5">
    <source>
        <dbReference type="HAMAP-Rule" id="MF_00099"/>
    </source>
</evidence>
<dbReference type="GO" id="GO:0008984">
    <property type="term" value="F:protein-glutamate methylesterase activity"/>
    <property type="evidence" value="ECO:0007669"/>
    <property type="project" value="UniProtKB-EC"/>
</dbReference>
<dbReference type="PANTHER" id="PTHR42872:SF6">
    <property type="entry name" value="PROTEIN-GLUTAMATE METHYLESTERASE_PROTEIN-GLUTAMINE GLUTAMINASE"/>
    <property type="match status" value="1"/>
</dbReference>
<dbReference type="InterPro" id="IPR011006">
    <property type="entry name" value="CheY-like_superfamily"/>
</dbReference>
<dbReference type="InterPro" id="IPR008248">
    <property type="entry name" value="CheB-like"/>
</dbReference>
<evidence type="ECO:0000256" key="4">
    <source>
        <dbReference type="ARBA" id="ARBA00048267"/>
    </source>
</evidence>